<dbReference type="GO" id="GO:0009408">
    <property type="term" value="P:response to heat"/>
    <property type="evidence" value="ECO:0007669"/>
    <property type="project" value="TreeGrafter"/>
</dbReference>
<organism evidence="3 4">
    <name type="scientific">Globodera pallida</name>
    <name type="common">Potato cyst nematode worm</name>
    <name type="synonym">Heterodera pallida</name>
    <dbReference type="NCBI Taxonomy" id="36090"/>
    <lineage>
        <taxon>Eukaryota</taxon>
        <taxon>Metazoa</taxon>
        <taxon>Ecdysozoa</taxon>
        <taxon>Nematoda</taxon>
        <taxon>Chromadorea</taxon>
        <taxon>Rhabditida</taxon>
        <taxon>Tylenchina</taxon>
        <taxon>Tylenchomorpha</taxon>
        <taxon>Tylenchoidea</taxon>
        <taxon>Heteroderidae</taxon>
        <taxon>Heteroderinae</taxon>
        <taxon>Globodera</taxon>
    </lineage>
</organism>
<dbReference type="Pfam" id="PF00011">
    <property type="entry name" value="HSP20"/>
    <property type="match status" value="1"/>
</dbReference>
<evidence type="ECO:0000313" key="3">
    <source>
        <dbReference type="Proteomes" id="UP000050741"/>
    </source>
</evidence>
<dbReference type="InterPro" id="IPR002068">
    <property type="entry name" value="A-crystallin/Hsp20_dom"/>
</dbReference>
<feature type="domain" description="SHSP" evidence="2">
    <location>
        <begin position="123"/>
        <end position="161"/>
    </location>
</feature>
<dbReference type="Proteomes" id="UP000050741">
    <property type="component" value="Unassembled WGS sequence"/>
</dbReference>
<protein>
    <submittedName>
        <fullName evidence="4">SHSP domain-containing protein</fullName>
    </submittedName>
</protein>
<dbReference type="InterPro" id="IPR008978">
    <property type="entry name" value="HSP20-like_chaperone"/>
</dbReference>
<feature type="transmembrane region" description="Helical" evidence="1">
    <location>
        <begin position="6"/>
        <end position="28"/>
    </location>
</feature>
<dbReference type="GO" id="GO:0005737">
    <property type="term" value="C:cytoplasm"/>
    <property type="evidence" value="ECO:0007669"/>
    <property type="project" value="TreeGrafter"/>
</dbReference>
<dbReference type="PANTHER" id="PTHR45640">
    <property type="entry name" value="HEAT SHOCK PROTEIN HSP-12.2-RELATED"/>
    <property type="match status" value="1"/>
</dbReference>
<dbReference type="GO" id="GO:0042026">
    <property type="term" value="P:protein refolding"/>
    <property type="evidence" value="ECO:0007669"/>
    <property type="project" value="TreeGrafter"/>
</dbReference>
<reference evidence="3" key="1">
    <citation type="submission" date="2013-12" db="EMBL/GenBank/DDBJ databases">
        <authorList>
            <person name="Aslett M."/>
        </authorList>
    </citation>
    <scope>NUCLEOTIDE SEQUENCE [LARGE SCALE GENOMIC DNA]</scope>
    <source>
        <strain evidence="3">Lindley</strain>
    </source>
</reference>
<keyword evidence="1" id="KW-1133">Transmembrane helix</keyword>
<dbReference type="Gene3D" id="2.60.40.790">
    <property type="match status" value="1"/>
</dbReference>
<dbReference type="CDD" id="cd06526">
    <property type="entry name" value="metazoan_ACD"/>
    <property type="match status" value="1"/>
</dbReference>
<name>A0A183C5I6_GLOPA</name>
<dbReference type="InterPro" id="IPR001436">
    <property type="entry name" value="Alpha-crystallin/sHSP_animal"/>
</dbReference>
<keyword evidence="1" id="KW-0812">Transmembrane</keyword>
<dbReference type="AlphaFoldDB" id="A0A183C5I6"/>
<evidence type="ECO:0000256" key="1">
    <source>
        <dbReference type="SAM" id="Phobius"/>
    </source>
</evidence>
<dbReference type="PANTHER" id="PTHR45640:SF35">
    <property type="entry name" value="HEAT SHOCK PROTEIN HSP-12.2"/>
    <property type="match status" value="1"/>
</dbReference>
<accession>A0A183C5I6</accession>
<reference evidence="3" key="2">
    <citation type="submission" date="2014-05" db="EMBL/GenBank/DDBJ databases">
        <title>The genome and life-stage specific transcriptomes of Globodera pallida elucidate key aspects of plant parasitism by a cyst nematode.</title>
        <authorList>
            <person name="Cotton J.A."/>
            <person name="Lilley C.J."/>
            <person name="Jones L.M."/>
            <person name="Kikuchi T."/>
            <person name="Reid A.J."/>
            <person name="Thorpe P."/>
            <person name="Tsai I.J."/>
            <person name="Beasley H."/>
            <person name="Blok V."/>
            <person name="Cock P.J.A."/>
            <person name="Van den Akker S.E."/>
            <person name="Holroyd N."/>
            <person name="Hunt M."/>
            <person name="Mantelin S."/>
            <person name="Naghra H."/>
            <person name="Pain A."/>
            <person name="Palomares-Rius J.E."/>
            <person name="Zarowiecki M."/>
            <person name="Berriman M."/>
            <person name="Jones J.T."/>
            <person name="Urwin P.E."/>
        </authorList>
    </citation>
    <scope>NUCLEOTIDE SEQUENCE [LARGE SCALE GENOMIC DNA]</scope>
    <source>
        <strain evidence="3">Lindley</strain>
    </source>
</reference>
<keyword evidence="1" id="KW-0472">Membrane</keyword>
<dbReference type="GO" id="GO:0005634">
    <property type="term" value="C:nucleus"/>
    <property type="evidence" value="ECO:0007669"/>
    <property type="project" value="TreeGrafter"/>
</dbReference>
<reference evidence="4" key="3">
    <citation type="submission" date="2016-06" db="UniProtKB">
        <authorList>
            <consortium name="WormBaseParasite"/>
        </authorList>
    </citation>
    <scope>IDENTIFICATION</scope>
</reference>
<dbReference type="WBParaSite" id="GPLIN_000813100">
    <property type="protein sequence ID" value="GPLIN_000813100"/>
    <property type="gene ID" value="GPLIN_000813100"/>
</dbReference>
<keyword evidence="3" id="KW-1185">Reference proteome</keyword>
<evidence type="ECO:0000259" key="2">
    <source>
        <dbReference type="Pfam" id="PF00011"/>
    </source>
</evidence>
<dbReference type="PRINTS" id="PR00299">
    <property type="entry name" value="ACRYSTALLIN"/>
</dbReference>
<dbReference type="GO" id="GO:0051082">
    <property type="term" value="F:unfolded protein binding"/>
    <property type="evidence" value="ECO:0007669"/>
    <property type="project" value="TreeGrafter"/>
</dbReference>
<proteinExistence type="predicted"/>
<sequence length="162" mass="19124">MDATPLQKSLTIIILVLFIELCLVVDSFNKYREHRKHSTLADDIDDDDDEFALHNECYYRYVDTDHHYAFLHWLQRKNVSHYAPITPSNEKVLRNIQNGHQNPYFAYIFSIHRSMLWFFDQHGSVKREIHRQYRLPNDVDPATLKSHLSTHGVLTLTASKKA</sequence>
<evidence type="ECO:0000313" key="4">
    <source>
        <dbReference type="WBParaSite" id="GPLIN_000813100"/>
    </source>
</evidence>